<dbReference type="GO" id="GO:0009360">
    <property type="term" value="C:DNA polymerase III complex"/>
    <property type="evidence" value="ECO:0007669"/>
    <property type="project" value="TreeGrafter"/>
</dbReference>
<keyword evidence="5" id="KW-1185">Reference proteome</keyword>
<dbReference type="InterPro" id="IPR004622">
    <property type="entry name" value="DNA_pol_HolB"/>
</dbReference>
<gene>
    <name evidence="4" type="primary">holB</name>
    <name evidence="4" type="ORF">C2869_05735</name>
</gene>
<protein>
    <recommendedName>
        <fullName evidence="1">DNA-directed DNA polymerase</fullName>
        <ecNumber evidence="1">2.7.7.7</ecNumber>
    </recommendedName>
</protein>
<proteinExistence type="predicted"/>
<reference evidence="4 5" key="1">
    <citation type="submission" date="2018-01" db="EMBL/GenBank/DDBJ databases">
        <title>Genome sequence of a Cantenovulum-like bacteria.</title>
        <authorList>
            <person name="Tan W.R."/>
            <person name="Lau N.-S."/>
            <person name="Go F."/>
            <person name="Amirul A.-A.A."/>
        </authorList>
    </citation>
    <scope>NUCLEOTIDE SEQUENCE [LARGE SCALE GENOMIC DNA]</scope>
    <source>
        <strain evidence="4 5">CCB-QB4</strain>
    </source>
</reference>
<dbReference type="InterPro" id="IPR050238">
    <property type="entry name" value="DNA_Rep/Repair_Clamp_Loader"/>
</dbReference>
<keyword evidence="2" id="KW-0239">DNA-directed DNA polymerase</keyword>
<comment type="catalytic activity">
    <reaction evidence="3">
        <text>DNA(n) + a 2'-deoxyribonucleoside 5'-triphosphate = DNA(n+1) + diphosphate</text>
        <dbReference type="Rhea" id="RHEA:22508"/>
        <dbReference type="Rhea" id="RHEA-COMP:17339"/>
        <dbReference type="Rhea" id="RHEA-COMP:17340"/>
        <dbReference type="ChEBI" id="CHEBI:33019"/>
        <dbReference type="ChEBI" id="CHEBI:61560"/>
        <dbReference type="ChEBI" id="CHEBI:173112"/>
        <dbReference type="EC" id="2.7.7.7"/>
    </reaction>
</comment>
<keyword evidence="2" id="KW-0808">Transferase</keyword>
<dbReference type="EC" id="2.7.7.7" evidence="1"/>
<dbReference type="AlphaFoldDB" id="A0A2S0VP58"/>
<dbReference type="PANTHER" id="PTHR11669:SF8">
    <property type="entry name" value="DNA POLYMERASE III SUBUNIT DELTA"/>
    <property type="match status" value="1"/>
</dbReference>
<evidence type="ECO:0000256" key="1">
    <source>
        <dbReference type="ARBA" id="ARBA00012417"/>
    </source>
</evidence>
<name>A0A2S0VP58_9ALTE</name>
<dbReference type="PANTHER" id="PTHR11669">
    <property type="entry name" value="REPLICATION FACTOR C / DNA POLYMERASE III GAMMA-TAU SUBUNIT"/>
    <property type="match status" value="1"/>
</dbReference>
<dbReference type="Pfam" id="PF13177">
    <property type="entry name" value="DNA_pol3_delta2"/>
    <property type="match status" value="1"/>
</dbReference>
<dbReference type="OrthoDB" id="9811073at2"/>
<dbReference type="GO" id="GO:0006261">
    <property type="term" value="P:DNA-templated DNA replication"/>
    <property type="evidence" value="ECO:0007669"/>
    <property type="project" value="TreeGrafter"/>
</dbReference>
<dbReference type="GO" id="GO:0003887">
    <property type="term" value="F:DNA-directed DNA polymerase activity"/>
    <property type="evidence" value="ECO:0007669"/>
    <property type="project" value="UniProtKB-KW"/>
</dbReference>
<evidence type="ECO:0000256" key="3">
    <source>
        <dbReference type="ARBA" id="ARBA00049244"/>
    </source>
</evidence>
<evidence type="ECO:0000313" key="4">
    <source>
        <dbReference type="EMBL" id="AWB65972.1"/>
    </source>
</evidence>
<dbReference type="Gene3D" id="3.40.50.300">
    <property type="entry name" value="P-loop containing nucleotide triphosphate hydrolases"/>
    <property type="match status" value="1"/>
</dbReference>
<dbReference type="GO" id="GO:0008408">
    <property type="term" value="F:3'-5' exonuclease activity"/>
    <property type="evidence" value="ECO:0007669"/>
    <property type="project" value="InterPro"/>
</dbReference>
<dbReference type="InterPro" id="IPR027417">
    <property type="entry name" value="P-loop_NTPase"/>
</dbReference>
<sequence length="313" mass="35198">MVNETYPWLESTLLNIGQQYQQGRLHHGLLIDANHGMGKLTLVKQLAQHLLCTAGQDRACGQCKSCHLFSQGNHPDYLLISDREANSVGVDAIRELVAKSQHKSQLGGNQVFVIDQSHKMTESAANALLKTLEEPNSQTYLLLTTTSVSHLLPTILSRCQIYKITAPTLQALQPWLQAKQVNIDDFAIAYQDMGQAPLCALELLADDYISQRQAFLNEFKQVLSGKICAMEFGVKAEETSLSFYYIWMMQALNKWLQVKSAQRQKAGFNHAQLYKIMDLYQAVLTSQKQNGLTGVNKKLNYQQLCHKIAQVNK</sequence>
<keyword evidence="2" id="KW-0548">Nucleotidyltransferase</keyword>
<evidence type="ECO:0000256" key="2">
    <source>
        <dbReference type="ARBA" id="ARBA00022932"/>
    </source>
</evidence>
<dbReference type="RefSeq" id="WP_108602044.1">
    <property type="nucleotide sequence ID" value="NZ_CP026604.1"/>
</dbReference>
<organism evidence="4 5">
    <name type="scientific">Saccharobesus litoralis</name>
    <dbReference type="NCBI Taxonomy" id="2172099"/>
    <lineage>
        <taxon>Bacteria</taxon>
        <taxon>Pseudomonadati</taxon>
        <taxon>Pseudomonadota</taxon>
        <taxon>Gammaproteobacteria</taxon>
        <taxon>Alteromonadales</taxon>
        <taxon>Alteromonadaceae</taxon>
        <taxon>Saccharobesus</taxon>
    </lineage>
</organism>
<dbReference type="EMBL" id="CP026604">
    <property type="protein sequence ID" value="AWB65972.1"/>
    <property type="molecule type" value="Genomic_DNA"/>
</dbReference>
<evidence type="ECO:0000313" key="5">
    <source>
        <dbReference type="Proteomes" id="UP000244441"/>
    </source>
</evidence>
<dbReference type="Proteomes" id="UP000244441">
    <property type="component" value="Chromosome"/>
</dbReference>
<dbReference type="KEGG" id="cate:C2869_05735"/>
<dbReference type="NCBIfam" id="TIGR00678">
    <property type="entry name" value="holB"/>
    <property type="match status" value="1"/>
</dbReference>
<accession>A0A2S0VP58</accession>
<dbReference type="SUPFAM" id="SSF52540">
    <property type="entry name" value="P-loop containing nucleoside triphosphate hydrolases"/>
    <property type="match status" value="1"/>
</dbReference>